<dbReference type="InterPro" id="IPR046345">
    <property type="entry name" value="TraB_PrgY-like"/>
</dbReference>
<accession>A0ABY7FX90</accession>
<name>A0ABY7FX90_MYAAR</name>
<dbReference type="PANTHER" id="PTHR21530">
    <property type="entry name" value="PHEROMONE SHUTDOWN PROTEIN"/>
    <property type="match status" value="1"/>
</dbReference>
<feature type="compositionally biased region" description="Acidic residues" evidence="1">
    <location>
        <begin position="35"/>
        <end position="45"/>
    </location>
</feature>
<feature type="region of interest" description="Disordered" evidence="1">
    <location>
        <begin position="1"/>
        <end position="80"/>
    </location>
</feature>
<gene>
    <name evidence="2" type="ORF">MAR_012527</name>
</gene>
<keyword evidence="3" id="KW-1185">Reference proteome</keyword>
<feature type="compositionally biased region" description="Acidic residues" evidence="1">
    <location>
        <begin position="52"/>
        <end position="78"/>
    </location>
</feature>
<organism evidence="2 3">
    <name type="scientific">Mya arenaria</name>
    <name type="common">Soft-shell clam</name>
    <dbReference type="NCBI Taxonomy" id="6604"/>
    <lineage>
        <taxon>Eukaryota</taxon>
        <taxon>Metazoa</taxon>
        <taxon>Spiralia</taxon>
        <taxon>Lophotrochozoa</taxon>
        <taxon>Mollusca</taxon>
        <taxon>Bivalvia</taxon>
        <taxon>Autobranchia</taxon>
        <taxon>Heteroconchia</taxon>
        <taxon>Euheterodonta</taxon>
        <taxon>Imparidentia</taxon>
        <taxon>Neoheterodontei</taxon>
        <taxon>Myida</taxon>
        <taxon>Myoidea</taxon>
        <taxon>Myidae</taxon>
        <taxon>Mya</taxon>
    </lineage>
</organism>
<protein>
    <submittedName>
        <fullName evidence="2">TRABD-like protein</fullName>
    </submittedName>
</protein>
<proteinExistence type="predicted"/>
<sequence length="345" mass="38575">MESKEGGGDGLVEDKPTSITDSLVVINKEEAKESDQEEIPEEIEGDEKSDQQDTEDEFVYSDDFEPSNGEESDIEDNDQPNGEAYVAKVRIPNPVLPETVTELETSWGSKIYLVGTAHFSSESQDDVTKTIVATQPDVVMVELCNSRMNILQYDEETLLREAKDISLVKVRQLIQQSGFLQGVMHVFFLQMSAHLTEQLGMAPGGEFRRAFHESCPFLTLLVANNQTGLSSHHIKGFYQKDLLEEMLKEMTGEFPGLSRVFVQERDTFLAHALKHAAQPLPNPDDPTGHIPSVVVGVVGMGHVPGIKINWETPQFDMREICNFKFLLIMKLASINNFACAFYCNI</sequence>
<evidence type="ECO:0000313" key="3">
    <source>
        <dbReference type="Proteomes" id="UP001164746"/>
    </source>
</evidence>
<dbReference type="CDD" id="cd14726">
    <property type="entry name" value="TraB_PrgY-like"/>
    <property type="match status" value="1"/>
</dbReference>
<dbReference type="Proteomes" id="UP001164746">
    <property type="component" value="Chromosome 14"/>
</dbReference>
<evidence type="ECO:0000313" key="2">
    <source>
        <dbReference type="EMBL" id="WAR26823.1"/>
    </source>
</evidence>
<dbReference type="EMBL" id="CP111025">
    <property type="protein sequence ID" value="WAR26823.1"/>
    <property type="molecule type" value="Genomic_DNA"/>
</dbReference>
<feature type="compositionally biased region" description="Basic and acidic residues" evidence="1">
    <location>
        <begin position="1"/>
        <end position="16"/>
    </location>
</feature>
<evidence type="ECO:0000256" key="1">
    <source>
        <dbReference type="SAM" id="MobiDB-lite"/>
    </source>
</evidence>
<reference evidence="2" key="1">
    <citation type="submission" date="2022-11" db="EMBL/GenBank/DDBJ databases">
        <title>Centuries of genome instability and evolution in soft-shell clam transmissible cancer (bioRxiv).</title>
        <authorList>
            <person name="Hart S.F.M."/>
            <person name="Yonemitsu M.A."/>
            <person name="Giersch R.M."/>
            <person name="Beal B.F."/>
            <person name="Arriagada G."/>
            <person name="Davis B.W."/>
            <person name="Ostrander E.A."/>
            <person name="Goff S.P."/>
            <person name="Metzger M.J."/>
        </authorList>
    </citation>
    <scope>NUCLEOTIDE SEQUENCE</scope>
    <source>
        <strain evidence="2">MELC-2E11</strain>
        <tissue evidence="2">Siphon/mantle</tissue>
    </source>
</reference>
<dbReference type="InterPro" id="IPR002816">
    <property type="entry name" value="TraB/PrgY/GumN_fam"/>
</dbReference>
<dbReference type="Pfam" id="PF01963">
    <property type="entry name" value="TraB_PrgY_gumN"/>
    <property type="match status" value="1"/>
</dbReference>
<dbReference type="PANTHER" id="PTHR21530:SF7">
    <property type="entry name" value="TRAB DOMAIN-CONTAINING PROTEIN"/>
    <property type="match status" value="1"/>
</dbReference>